<comment type="subunit">
    <text evidence="1">Monomer.</text>
</comment>
<dbReference type="eggNOG" id="KOG0586">
    <property type="taxonomic scope" value="Eukaryota"/>
</dbReference>
<dbReference type="GeneID" id="7825239"/>
<evidence type="ECO:0000256" key="8">
    <source>
        <dbReference type="PIRSR" id="PIRSR630616-2"/>
    </source>
</evidence>
<evidence type="ECO:0000256" key="2">
    <source>
        <dbReference type="ARBA" id="ARBA00022527"/>
    </source>
</evidence>
<dbReference type="RefSeq" id="XP_001021543.2">
    <property type="nucleotide sequence ID" value="XM_001021543.2"/>
</dbReference>
<feature type="cross-link" description="Glycyl lysine isopeptide (Lys-Gly) (interchain with G-Cter in SUMO2)" evidence="9">
    <location>
        <position position="598"/>
    </location>
</feature>
<dbReference type="OrthoDB" id="371082at2759"/>
<dbReference type="InterPro" id="IPR000719">
    <property type="entry name" value="Prot_kinase_dom"/>
</dbReference>
<name>I7M9C0_TETTS</name>
<feature type="active site" description="Proton acceptor" evidence="7">
    <location>
        <position position="596"/>
    </location>
</feature>
<sequence length="724" mass="84781">MKTSEHFFQDQQLFSPILRKKSQKELMCQNDAIPNNVKNDQKNQKALFLLSNFTMLKNKSKYLNSSFFEDQLSKTSQPLLMEKKISISQHNKVPPNFSLLRQIMQPQKQQYEDKSQQRISAVQDQYFQNKPNLQLKQISNCSLNNIENSPLLQYSKGSSKNIEILKKCETERYQSLRQREFTRYQEKSDSSMRLEPNELSKQQNFTQVLDQSFNTNCEIIRKGQPIKQLFQLDQFQAQYKKTQQPFFKFQDINLNELQNNNFISNSKYFAKETTQFSQQDLDIKMNKLLQSEGSLLDQENFSSTKYITKQNQNKKLTETSILIKQRSLTKQEYGCNTLKHNIDQSFNNQKEQNALISNRAKLLNLQKLEKHNLFYQIFQNNLKKQTNSPNNKTTLKISNNTSGIAATQIEELNQSSVAQINQQLRGTNSLNRISKADLINQQAQSEQLKINNDEQKFKIQISIFPVDLNDFKFLKELGHGSYATVRSALHKKTNFVVAVKSYNKSKLLDPQKKQNLDREIKILQNLNHKYIIKLYKVIENSQSINLVMEYSSSIPLSVYLKQKSGKRLHELEAKVIFRQILEAVLYLHKKRVIHRDIKLENILINSNRKIKLIDFGFSIQVQPSCKLTMFCGTPNYMAPEIINKKGYSFEVDIWALGILLYKLLTGYYPFAGKENKQLYKNILKCQPDYPMFISPSAQNLLQSILKEDPEQRKQLEDILQDEWF</sequence>
<evidence type="ECO:0000313" key="13">
    <source>
        <dbReference type="Proteomes" id="UP000009168"/>
    </source>
</evidence>
<evidence type="ECO:0000256" key="6">
    <source>
        <dbReference type="ARBA" id="ARBA00022840"/>
    </source>
</evidence>
<keyword evidence="3" id="KW-0808">Transferase</keyword>
<dbReference type="KEGG" id="tet:TTHERM_00149080"/>
<organism evidence="12 13">
    <name type="scientific">Tetrahymena thermophila (strain SB210)</name>
    <dbReference type="NCBI Taxonomy" id="312017"/>
    <lineage>
        <taxon>Eukaryota</taxon>
        <taxon>Sar</taxon>
        <taxon>Alveolata</taxon>
        <taxon>Ciliophora</taxon>
        <taxon>Intramacronucleata</taxon>
        <taxon>Oligohymenophorea</taxon>
        <taxon>Hymenostomatida</taxon>
        <taxon>Tetrahymenina</taxon>
        <taxon>Tetrahymenidae</taxon>
        <taxon>Tetrahymena</taxon>
    </lineage>
</organism>
<dbReference type="AlphaFoldDB" id="I7M9C0"/>
<accession>I7M9C0</accession>
<dbReference type="GO" id="GO:0005524">
    <property type="term" value="F:ATP binding"/>
    <property type="evidence" value="ECO:0007669"/>
    <property type="project" value="UniProtKB-UniRule"/>
</dbReference>
<feature type="binding site" evidence="8">
    <location>
        <begin position="600"/>
        <end position="601"/>
    </location>
    <ligand>
        <name>ATP</name>
        <dbReference type="ChEBI" id="CHEBI:30616"/>
    </ligand>
</feature>
<dbReference type="PROSITE" id="PS50011">
    <property type="entry name" value="PROTEIN_KINASE_DOM"/>
    <property type="match status" value="1"/>
</dbReference>
<keyword evidence="5 12" id="KW-0418">Kinase</keyword>
<feature type="domain" description="Protein kinase" evidence="11">
    <location>
        <begin position="471"/>
        <end position="724"/>
    </location>
</feature>
<dbReference type="InterPro" id="IPR008271">
    <property type="entry name" value="Ser/Thr_kinase_AS"/>
</dbReference>
<dbReference type="InParanoid" id="I7M9C0"/>
<evidence type="ECO:0000256" key="7">
    <source>
        <dbReference type="PIRSR" id="PIRSR630616-1"/>
    </source>
</evidence>
<dbReference type="FunFam" id="3.30.200.20:FF:000042">
    <property type="entry name" value="Aurora kinase A"/>
    <property type="match status" value="1"/>
</dbReference>
<dbReference type="PANTHER" id="PTHR24350">
    <property type="entry name" value="SERINE/THREONINE-PROTEIN KINASE IAL-RELATED"/>
    <property type="match status" value="1"/>
</dbReference>
<dbReference type="SMART" id="SM00220">
    <property type="entry name" value="S_TKc"/>
    <property type="match status" value="1"/>
</dbReference>
<dbReference type="SUPFAM" id="SSF56112">
    <property type="entry name" value="Protein kinase-like (PK-like)"/>
    <property type="match status" value="1"/>
</dbReference>
<dbReference type="Gene3D" id="1.10.510.10">
    <property type="entry name" value="Transferase(Phosphotransferase) domain 1"/>
    <property type="match status" value="1"/>
</dbReference>
<dbReference type="GO" id="GO:0004674">
    <property type="term" value="F:protein serine/threonine kinase activity"/>
    <property type="evidence" value="ECO:0007669"/>
    <property type="project" value="UniProtKB-KW"/>
</dbReference>
<dbReference type="InterPro" id="IPR030616">
    <property type="entry name" value="Aur-like"/>
</dbReference>
<dbReference type="EMBL" id="GG662603">
    <property type="protein sequence ID" value="EAS01298.2"/>
    <property type="molecule type" value="Genomic_DNA"/>
</dbReference>
<keyword evidence="4 8" id="KW-0547">Nucleotide-binding</keyword>
<keyword evidence="6 8" id="KW-0067">ATP-binding</keyword>
<dbReference type="InterPro" id="IPR017441">
    <property type="entry name" value="Protein_kinase_ATP_BS"/>
</dbReference>
<keyword evidence="13" id="KW-1185">Reference proteome</keyword>
<evidence type="ECO:0000259" key="11">
    <source>
        <dbReference type="PROSITE" id="PS50011"/>
    </source>
</evidence>
<dbReference type="PROSITE" id="PS00107">
    <property type="entry name" value="PROTEIN_KINASE_ATP"/>
    <property type="match status" value="1"/>
</dbReference>
<evidence type="ECO:0000256" key="10">
    <source>
        <dbReference type="PROSITE-ProRule" id="PRU10141"/>
    </source>
</evidence>
<keyword evidence="2" id="KW-0723">Serine/threonine-protein kinase</keyword>
<dbReference type="Pfam" id="PF00069">
    <property type="entry name" value="Pkinase"/>
    <property type="match status" value="1"/>
</dbReference>
<protein>
    <submittedName>
        <fullName evidence="12">Serine/Threonine kinase domain protein</fullName>
    </submittedName>
</protein>
<dbReference type="InterPro" id="IPR011009">
    <property type="entry name" value="Kinase-like_dom_sf"/>
</dbReference>
<dbReference type="Proteomes" id="UP000009168">
    <property type="component" value="Unassembled WGS sequence"/>
</dbReference>
<evidence type="ECO:0000256" key="4">
    <source>
        <dbReference type="ARBA" id="ARBA00022741"/>
    </source>
</evidence>
<dbReference type="CDD" id="cd14003">
    <property type="entry name" value="STKc_AMPK-like"/>
    <property type="match status" value="1"/>
</dbReference>
<reference evidence="13" key="1">
    <citation type="journal article" date="2006" name="PLoS Biol.">
        <title>Macronuclear genome sequence of the ciliate Tetrahymena thermophila, a model eukaryote.</title>
        <authorList>
            <person name="Eisen J.A."/>
            <person name="Coyne R.S."/>
            <person name="Wu M."/>
            <person name="Wu D."/>
            <person name="Thiagarajan M."/>
            <person name="Wortman J.R."/>
            <person name="Badger J.H."/>
            <person name="Ren Q."/>
            <person name="Amedeo P."/>
            <person name="Jones K.M."/>
            <person name="Tallon L.J."/>
            <person name="Delcher A.L."/>
            <person name="Salzberg S.L."/>
            <person name="Silva J.C."/>
            <person name="Haas B.J."/>
            <person name="Majoros W.H."/>
            <person name="Farzad M."/>
            <person name="Carlton J.M."/>
            <person name="Smith R.K. Jr."/>
            <person name="Garg J."/>
            <person name="Pearlman R.E."/>
            <person name="Karrer K.M."/>
            <person name="Sun L."/>
            <person name="Manning G."/>
            <person name="Elde N.C."/>
            <person name="Turkewitz A.P."/>
            <person name="Asai D.J."/>
            <person name="Wilkes D.E."/>
            <person name="Wang Y."/>
            <person name="Cai H."/>
            <person name="Collins K."/>
            <person name="Stewart B.A."/>
            <person name="Lee S.R."/>
            <person name="Wilamowska K."/>
            <person name="Weinberg Z."/>
            <person name="Ruzzo W.L."/>
            <person name="Wloga D."/>
            <person name="Gaertig J."/>
            <person name="Frankel J."/>
            <person name="Tsao C.-C."/>
            <person name="Gorovsky M.A."/>
            <person name="Keeling P.J."/>
            <person name="Waller R.F."/>
            <person name="Patron N.J."/>
            <person name="Cherry J.M."/>
            <person name="Stover N.A."/>
            <person name="Krieger C.J."/>
            <person name="del Toro C."/>
            <person name="Ryder H.F."/>
            <person name="Williamson S.C."/>
            <person name="Barbeau R.A."/>
            <person name="Hamilton E.P."/>
            <person name="Orias E."/>
        </authorList>
    </citation>
    <scope>NUCLEOTIDE SEQUENCE [LARGE SCALE GENOMIC DNA]</scope>
    <source>
        <strain evidence="13">SB210</strain>
    </source>
</reference>
<evidence type="ECO:0000256" key="3">
    <source>
        <dbReference type="ARBA" id="ARBA00022679"/>
    </source>
</evidence>
<feature type="binding site" evidence="8">
    <location>
        <position position="614"/>
    </location>
    <ligand>
        <name>ATP</name>
        <dbReference type="ChEBI" id="CHEBI:30616"/>
    </ligand>
</feature>
<evidence type="ECO:0000313" key="12">
    <source>
        <dbReference type="EMBL" id="EAS01298.2"/>
    </source>
</evidence>
<dbReference type="FunFam" id="1.10.510.10:FF:000571">
    <property type="entry name" value="Maternal embryonic leucine zipper kinase"/>
    <property type="match status" value="1"/>
</dbReference>
<evidence type="ECO:0000256" key="5">
    <source>
        <dbReference type="ARBA" id="ARBA00022777"/>
    </source>
</evidence>
<gene>
    <name evidence="12" type="ORF">TTHERM_00149080</name>
</gene>
<evidence type="ECO:0000256" key="1">
    <source>
        <dbReference type="ARBA" id="ARBA00011245"/>
    </source>
</evidence>
<evidence type="ECO:0000256" key="9">
    <source>
        <dbReference type="PIRSR" id="PIRSR630616-3"/>
    </source>
</evidence>
<dbReference type="PROSITE" id="PS00108">
    <property type="entry name" value="PROTEIN_KINASE_ST"/>
    <property type="match status" value="1"/>
</dbReference>
<feature type="binding site" evidence="8 10">
    <location>
        <position position="500"/>
    </location>
    <ligand>
        <name>ATP</name>
        <dbReference type="ChEBI" id="CHEBI:30616"/>
    </ligand>
</feature>
<proteinExistence type="predicted"/>